<evidence type="ECO:0000256" key="7">
    <source>
        <dbReference type="ARBA" id="ARBA00023136"/>
    </source>
</evidence>
<evidence type="ECO:0000313" key="10">
    <source>
        <dbReference type="EMBL" id="CAF2815909.1"/>
    </source>
</evidence>
<proteinExistence type="inferred from homology"/>
<feature type="compositionally biased region" description="Acidic residues" evidence="8">
    <location>
        <begin position="184"/>
        <end position="254"/>
    </location>
</feature>
<dbReference type="Proteomes" id="UP000675881">
    <property type="component" value="Chromosome 12"/>
</dbReference>
<evidence type="ECO:0000256" key="2">
    <source>
        <dbReference type="ARBA" id="ARBA00004282"/>
    </source>
</evidence>
<feature type="compositionally biased region" description="Basic and acidic residues" evidence="8">
    <location>
        <begin position="255"/>
        <end position="271"/>
    </location>
</feature>
<feature type="transmembrane region" description="Helical" evidence="9">
    <location>
        <begin position="18"/>
        <end position="42"/>
    </location>
</feature>
<dbReference type="PANTHER" id="PTHR14399:SF5">
    <property type="entry name" value="CELL JUNCTION PROTEIN VAB-9"/>
    <property type="match status" value="1"/>
</dbReference>
<feature type="compositionally biased region" description="Acidic residues" evidence="8">
    <location>
        <begin position="142"/>
        <end position="163"/>
    </location>
</feature>
<protein>
    <submittedName>
        <fullName evidence="10">(salmon louse) hypothetical protein</fullName>
    </submittedName>
</protein>
<reference evidence="10" key="1">
    <citation type="submission" date="2021-02" db="EMBL/GenBank/DDBJ databases">
        <authorList>
            <person name="Bekaert M."/>
        </authorList>
    </citation>
    <scope>NUCLEOTIDE SEQUENCE</scope>
    <source>
        <strain evidence="10">IoA-00</strain>
    </source>
</reference>
<dbReference type="InterPro" id="IPR015664">
    <property type="entry name" value="P53_induced"/>
</dbReference>
<evidence type="ECO:0000256" key="5">
    <source>
        <dbReference type="ARBA" id="ARBA00022949"/>
    </source>
</evidence>
<keyword evidence="4 9" id="KW-0812">Transmembrane</keyword>
<evidence type="ECO:0000256" key="6">
    <source>
        <dbReference type="ARBA" id="ARBA00022989"/>
    </source>
</evidence>
<evidence type="ECO:0000313" key="11">
    <source>
        <dbReference type="Proteomes" id="UP000675881"/>
    </source>
</evidence>
<dbReference type="GO" id="GO:0016020">
    <property type="term" value="C:membrane"/>
    <property type="evidence" value="ECO:0007669"/>
    <property type="project" value="UniProtKB-SubCell"/>
</dbReference>
<organism evidence="10 11">
    <name type="scientific">Lepeophtheirus salmonis</name>
    <name type="common">Salmon louse</name>
    <name type="synonym">Caligus salmonis</name>
    <dbReference type="NCBI Taxonomy" id="72036"/>
    <lineage>
        <taxon>Eukaryota</taxon>
        <taxon>Metazoa</taxon>
        <taxon>Ecdysozoa</taxon>
        <taxon>Arthropoda</taxon>
        <taxon>Crustacea</taxon>
        <taxon>Multicrustacea</taxon>
        <taxon>Hexanauplia</taxon>
        <taxon>Copepoda</taxon>
        <taxon>Siphonostomatoida</taxon>
        <taxon>Caligidae</taxon>
        <taxon>Lepeophtheirus</taxon>
    </lineage>
</organism>
<feature type="compositionally biased region" description="Acidic residues" evidence="8">
    <location>
        <begin position="272"/>
        <end position="304"/>
    </location>
</feature>
<feature type="region of interest" description="Disordered" evidence="8">
    <location>
        <begin position="129"/>
        <end position="308"/>
    </location>
</feature>
<dbReference type="GO" id="GO:0005509">
    <property type="term" value="F:calcium ion binding"/>
    <property type="evidence" value="ECO:0007669"/>
    <property type="project" value="InterPro"/>
</dbReference>
<evidence type="ECO:0000256" key="1">
    <source>
        <dbReference type="ARBA" id="ARBA00004141"/>
    </source>
</evidence>
<dbReference type="OrthoDB" id="8655982at2759"/>
<evidence type="ECO:0000256" key="4">
    <source>
        <dbReference type="ARBA" id="ARBA00022692"/>
    </source>
</evidence>
<accession>A0A7R8H1T3</accession>
<dbReference type="EMBL" id="HG994591">
    <property type="protein sequence ID" value="CAF2815909.1"/>
    <property type="molecule type" value="Genomic_DNA"/>
</dbReference>
<dbReference type="InterPro" id="IPR028974">
    <property type="entry name" value="TSP_type-3_rpt"/>
</dbReference>
<feature type="transmembrane region" description="Helical" evidence="9">
    <location>
        <begin position="314"/>
        <end position="335"/>
    </location>
</feature>
<comment type="similarity">
    <text evidence="3">Belongs to the TMEM47 family.</text>
</comment>
<keyword evidence="7 9" id="KW-0472">Membrane</keyword>
<keyword evidence="5" id="KW-0965">Cell junction</keyword>
<dbReference type="GO" id="GO:0098609">
    <property type="term" value="P:cell-cell adhesion"/>
    <property type="evidence" value="ECO:0007669"/>
    <property type="project" value="TreeGrafter"/>
</dbReference>
<comment type="subcellular location">
    <subcellularLocation>
        <location evidence="2">Cell junction</location>
    </subcellularLocation>
    <subcellularLocation>
        <location evidence="1">Membrane</location>
        <topology evidence="1">Multi-pass membrane protein</topology>
    </subcellularLocation>
</comment>
<dbReference type="AlphaFoldDB" id="A0A7R8H1T3"/>
<evidence type="ECO:0000256" key="8">
    <source>
        <dbReference type="SAM" id="MobiDB-lite"/>
    </source>
</evidence>
<keyword evidence="6 9" id="KW-1133">Transmembrane helix</keyword>
<evidence type="ECO:0000256" key="3">
    <source>
        <dbReference type="ARBA" id="ARBA00008691"/>
    </source>
</evidence>
<dbReference type="Gene3D" id="4.10.1080.10">
    <property type="entry name" value="TSP type-3 repeat"/>
    <property type="match status" value="1"/>
</dbReference>
<name>A0A7R8H1T3_LEPSM</name>
<keyword evidence="11" id="KW-1185">Reference proteome</keyword>
<dbReference type="PANTHER" id="PTHR14399">
    <property type="entry name" value="P53-INDUCED PROTEIN RELATED"/>
    <property type="match status" value="1"/>
</dbReference>
<evidence type="ECO:0000256" key="9">
    <source>
        <dbReference type="SAM" id="Phobius"/>
    </source>
</evidence>
<dbReference type="GO" id="GO:0005911">
    <property type="term" value="C:cell-cell junction"/>
    <property type="evidence" value="ECO:0007669"/>
    <property type="project" value="TreeGrafter"/>
</dbReference>
<sequence>MVGTITIETITVTRPMKVIAFVCTFITTFLMIAACSTTDWVVSEDFFGTLLTGLGLRSTDPNKKYKYYRVAIYSLIIALLALLLALIIYPVSLSKEIPTVKPLDGGKIVTFEKHIGDLDFDNDGIPDHLDLDDDNDGKPDTIDDDDDNDGILDTLDMDDDNDGIPDSLEEKKNIDLDGDGIPNDIDDDDDGDGQLDSEDSDDDDNDGIPDSVDKDDDNDNIPDVLEEDSDGDGEPDILDRDDDNDGVPDEEEELEIKKDRQGSLDTDKDGIPDLEDQDDDNDGIIDSEDNDDDNDGIPDDEDTSGDPRVWSFGFAYGASWASAILLFLSVILLICDRESEEIFYKERVGDEEEGCNEEDA</sequence>
<feature type="transmembrane region" description="Helical" evidence="9">
    <location>
        <begin position="70"/>
        <end position="91"/>
    </location>
</feature>
<gene>
    <name evidence="10" type="ORF">LSAA_3663</name>
</gene>